<evidence type="ECO:0000313" key="3">
    <source>
        <dbReference type="Proteomes" id="UP000007127"/>
    </source>
</evidence>
<dbReference type="EMBL" id="CP004389">
    <property type="protein sequence ID" value="AJD54313.1"/>
    <property type="molecule type" value="Genomic_DNA"/>
</dbReference>
<feature type="region of interest" description="Disordered" evidence="1">
    <location>
        <begin position="142"/>
        <end position="220"/>
    </location>
</feature>
<evidence type="ECO:0000256" key="1">
    <source>
        <dbReference type="SAM" id="MobiDB-lite"/>
    </source>
</evidence>
<accession>A0AB72UJ46</accession>
<name>A0AB72UJ46_9PROT</name>
<dbReference type="AlphaFoldDB" id="A0AB72UJ46"/>
<feature type="compositionally biased region" description="Polar residues" evidence="1">
    <location>
        <begin position="148"/>
        <end position="163"/>
    </location>
</feature>
<feature type="compositionally biased region" description="Low complexity" evidence="1">
    <location>
        <begin position="170"/>
        <end position="181"/>
    </location>
</feature>
<reference evidence="2 3" key="1">
    <citation type="journal article" date="2012" name="J. Bacteriol.">
        <title>Genome sequence of Thalassospira xiamenensis type strain M-5.</title>
        <authorList>
            <person name="Lai Q."/>
            <person name="Shao Z."/>
        </authorList>
    </citation>
    <scope>NUCLEOTIDE SEQUENCE [LARGE SCALE GENOMIC DNA]</scope>
    <source>
        <strain evidence="2 3">M-5</strain>
    </source>
</reference>
<geneLocation type="plasmid" evidence="3"/>
<dbReference type="KEGG" id="txi:TH3_21203"/>
<evidence type="ECO:0000313" key="2">
    <source>
        <dbReference type="EMBL" id="AJD54313.1"/>
    </source>
</evidence>
<proteinExistence type="predicted"/>
<feature type="region of interest" description="Disordered" evidence="1">
    <location>
        <begin position="267"/>
        <end position="289"/>
    </location>
</feature>
<keyword evidence="2" id="KW-0614">Plasmid</keyword>
<protein>
    <submittedName>
        <fullName evidence="2">Uncharacterized protein</fullName>
    </submittedName>
</protein>
<dbReference type="Proteomes" id="UP000007127">
    <property type="component" value="Plasmid"/>
</dbReference>
<sequence>MNSETNVLHRIDELSEAAVQFELSIDQKKQALFDAFNELVNAFSAKTGIDGQVEELKKSAEAFGVDRGLVTTMIEGRTKILKNLAGHAEFTPKEGRGRPTIGEKAVKDAFTAAEAVARGSSVKAVADQAEKKAVVTAEAVASDLSDETAANQEATPESNSNPEESADQPAADAKTEASATALPEEHEQLQQADAADDIISTDQLPDDEGNSRLNDGGDAIETAFDGIDASVFDGDDIDIDEEQEFASEGLDPLALAEIDQALNDDLDGSTAYLDRDSSVEDGAFEGPSTIEDDPVAAAAANASAAISGLHTDERIAAYGSDLSM</sequence>
<organism evidence="2 3">
    <name type="scientific">Thalassospira xiamenensis M-5 = DSM 17429</name>
    <dbReference type="NCBI Taxonomy" id="1123366"/>
    <lineage>
        <taxon>Bacteria</taxon>
        <taxon>Pseudomonadati</taxon>
        <taxon>Pseudomonadota</taxon>
        <taxon>Alphaproteobacteria</taxon>
        <taxon>Rhodospirillales</taxon>
        <taxon>Thalassospiraceae</taxon>
        <taxon>Thalassospira</taxon>
    </lineage>
</organism>
<gene>
    <name evidence="2" type="ORF">TH3_21203</name>
</gene>